<reference evidence="3 4" key="1">
    <citation type="submission" date="2021-10" db="EMBL/GenBank/DDBJ databases">
        <title>Lutispora strain m25 sp. nov., a thermophilic, non-spore-forming bacterium isolated from a lab-scale methanogenic bioreactor digesting anaerobic sludge.</title>
        <authorList>
            <person name="El Houari A."/>
            <person name="Mcdonald J."/>
        </authorList>
    </citation>
    <scope>NUCLEOTIDE SEQUENCE [LARGE SCALE GENOMIC DNA]</scope>
    <source>
        <strain evidence="4">m25</strain>
    </source>
</reference>
<dbReference type="Proteomes" id="UP001651880">
    <property type="component" value="Unassembled WGS sequence"/>
</dbReference>
<keyword evidence="4" id="KW-1185">Reference proteome</keyword>
<evidence type="ECO:0000256" key="1">
    <source>
        <dbReference type="ARBA" id="ARBA00022737"/>
    </source>
</evidence>
<feature type="domain" description="SLH" evidence="2">
    <location>
        <begin position="38"/>
        <end position="101"/>
    </location>
</feature>
<protein>
    <submittedName>
        <fullName evidence="3">S-layer homology domain-containing protein</fullName>
    </submittedName>
</protein>
<accession>A0ABT1ND02</accession>
<dbReference type="PROSITE" id="PS51272">
    <property type="entry name" value="SLH"/>
    <property type="match status" value="1"/>
</dbReference>
<keyword evidence="1" id="KW-0677">Repeat</keyword>
<proteinExistence type="predicted"/>
<name>A0ABT1ND02_9FIRM</name>
<evidence type="ECO:0000313" key="4">
    <source>
        <dbReference type="Proteomes" id="UP001651880"/>
    </source>
</evidence>
<dbReference type="RefSeq" id="WP_255226656.1">
    <property type="nucleotide sequence ID" value="NZ_JAJEKE010000003.1"/>
</dbReference>
<comment type="caution">
    <text evidence="3">The sequence shown here is derived from an EMBL/GenBank/DDBJ whole genome shotgun (WGS) entry which is preliminary data.</text>
</comment>
<dbReference type="InterPro" id="IPR001119">
    <property type="entry name" value="SLH_dom"/>
</dbReference>
<evidence type="ECO:0000259" key="2">
    <source>
        <dbReference type="PROSITE" id="PS51272"/>
    </source>
</evidence>
<organism evidence="3 4">
    <name type="scientific">Lutispora saccharofermentans</name>
    <dbReference type="NCBI Taxonomy" id="3024236"/>
    <lineage>
        <taxon>Bacteria</taxon>
        <taxon>Bacillati</taxon>
        <taxon>Bacillota</taxon>
        <taxon>Clostridia</taxon>
        <taxon>Lutisporales</taxon>
        <taxon>Lutisporaceae</taxon>
        <taxon>Lutispora</taxon>
    </lineage>
</organism>
<dbReference type="Pfam" id="PF00395">
    <property type="entry name" value="SLH"/>
    <property type="match status" value="2"/>
</dbReference>
<dbReference type="EMBL" id="JAJEKE010000003">
    <property type="protein sequence ID" value="MCQ1529139.1"/>
    <property type="molecule type" value="Genomic_DNA"/>
</dbReference>
<evidence type="ECO:0000313" key="3">
    <source>
        <dbReference type="EMBL" id="MCQ1529139.1"/>
    </source>
</evidence>
<sequence>MNYRKRYITILITISLLTGTIFAEGPIYPVPAYGRALVDQGGFTDIAGSPRAADILKLRMLNIIQGSNGAKYRPNDNISYQEAAAYLIRLLGMEEAALEKAAAMAQRGTKPNYAADTWAVGYMEEVLAQGIMTATELREMETLSRAQLDAIDTQVKAEAKRKWMTLAQRDALKNEKTAAAQLENKSMKRAISRQNLAMWLFRALKLQEIPSKDINYVYKYSDYSSIKPERLSAAEALLQKGILGSAAKDKYAPTAGVSRGEAAEAFNNIVEAYPDLTGIQTGVARLLKANMGYNMQSASDTQSLSYNLENFDGTGFTAKMEADQALPVIKGGRVYDHNLLREGDTVEYALRDGQMLYAALGDYSFLQGTLSYHDKDGNIRIEDSQKGITELKLGADTIITALGKPARAASLIPGQDVKALYKGNIISRLDIQENADYYADTEYIDGIIKYIDRAGRLVKLEDYDGNLRTYGLDDRVIVSINDYYETLENLQPEQDATFEISGRTIKAIKAFTIPGEEASKDYLAVLRVRAVEGDTIKVTRPEDRQNLMSFKTDSITSITYLGYPIKLYNVKVGDLVKIQTNENSKDRADSIELMTKRQRVEKVYKAKILNTLPGQYRLALSQIQTYKYPGWSKLDDEKTFPVKRDAEIYKDGRKLKLDDLDKQRNVEAYIVTVKDFGEETIAKITLKSVSEDSTFSGTFDAQWTDNSIKLADGQKLSFDDGTIIIKDRRLLDTSDLTYNDEAFVVKNKLPGGSNYAALVSMENGNGFDYRNVVRGYIHDMGEDNFSLESYANLVDNEWDYHYGDENYFYVSKDGRILDNVLKRSYITRDTFLESRFWDLGSNGKPKTSTDPKKYTIHDPRLYMDDKGPHYEKCRSQHMLAYIIVNEDGEATAINIYKKDADYRKEEMTFKENLITGEVVSSNSSYTQLTLTDVKEYSKFYSQWQPTGSKAVINTQKALIIKNEQAVTLSELYPGDKIYAVTDQNSGIILFVE</sequence>
<gene>
    <name evidence="3" type="ORF">LJD61_06200</name>
</gene>